<evidence type="ECO:0000313" key="3">
    <source>
        <dbReference type="EMBL" id="CAB4192152.1"/>
    </source>
</evidence>
<proteinExistence type="predicted"/>
<protein>
    <submittedName>
        <fullName evidence="4">Uncharacterized protein</fullName>
    </submittedName>
</protein>
<accession>A0A6J7XIU9</accession>
<gene>
    <name evidence="3" type="ORF">UFOVP1232_4</name>
    <name evidence="4" type="ORF">UFOVP1572_9</name>
    <name evidence="1" type="ORF">UFOVP644_38</name>
    <name evidence="2" type="ORF">UFOVP958_40</name>
</gene>
<dbReference type="EMBL" id="LR797189">
    <property type="protein sequence ID" value="CAB4192152.1"/>
    <property type="molecule type" value="Genomic_DNA"/>
</dbReference>
<name>A0A6J7XIU9_9CAUD</name>
<dbReference type="EMBL" id="LR798421">
    <property type="protein sequence ID" value="CAB5230441.1"/>
    <property type="molecule type" value="Genomic_DNA"/>
</dbReference>
<dbReference type="EMBL" id="LR796621">
    <property type="protein sequence ID" value="CAB4154851.1"/>
    <property type="molecule type" value="Genomic_DNA"/>
</dbReference>
<evidence type="ECO:0000313" key="1">
    <source>
        <dbReference type="EMBL" id="CAB4154851.1"/>
    </source>
</evidence>
<evidence type="ECO:0000313" key="4">
    <source>
        <dbReference type="EMBL" id="CAB5230441.1"/>
    </source>
</evidence>
<organism evidence="4">
    <name type="scientific">uncultured Caudovirales phage</name>
    <dbReference type="NCBI Taxonomy" id="2100421"/>
    <lineage>
        <taxon>Viruses</taxon>
        <taxon>Duplodnaviria</taxon>
        <taxon>Heunggongvirae</taxon>
        <taxon>Uroviricota</taxon>
        <taxon>Caudoviricetes</taxon>
        <taxon>Peduoviridae</taxon>
        <taxon>Maltschvirus</taxon>
        <taxon>Maltschvirus maltsch</taxon>
    </lineage>
</organism>
<evidence type="ECO:0000313" key="2">
    <source>
        <dbReference type="EMBL" id="CAB4174302.1"/>
    </source>
</evidence>
<dbReference type="EMBL" id="LR796908">
    <property type="protein sequence ID" value="CAB4174302.1"/>
    <property type="molecule type" value="Genomic_DNA"/>
</dbReference>
<reference evidence="4" key="1">
    <citation type="submission" date="2020-05" db="EMBL/GenBank/DDBJ databases">
        <authorList>
            <person name="Chiriac C."/>
            <person name="Salcher M."/>
            <person name="Ghai R."/>
            <person name="Kavagutti S V."/>
        </authorList>
    </citation>
    <scope>NUCLEOTIDE SEQUENCE</scope>
</reference>
<sequence>MSKPNLSRAIQDKLKWTRVRQRAWRDKPDHMEAIRVRATERATVSRARKHLALIRNLSTLAASLSTEELQAIVKASTYRGTYHSFQNRLRRHGLMRYEAASGRWLNLCHVFPVA</sequence>